<keyword evidence="2" id="KW-1185">Reference proteome</keyword>
<sequence length="95" mass="10561">MCSNGFSICRNEFPLMLHGSLLLPFETVDNEQSRPEIVVIPSLSQEVYQTAQSGELGGKSHRGLVADLQNGFTPTDDEVVAPYHVYRYQECSKSP</sequence>
<proteinExistence type="predicted"/>
<evidence type="ECO:0000313" key="2">
    <source>
        <dbReference type="Proteomes" id="UP000216215"/>
    </source>
</evidence>
<reference evidence="2" key="1">
    <citation type="submission" date="2017-08" db="EMBL/GenBank/DDBJ databases">
        <title>Mesorhizobium wenxinae sp. nov., a novel rhizobial species isolated from root nodules of chickpea (Cicer arietinum L.).</title>
        <authorList>
            <person name="Zhang J."/>
        </authorList>
    </citation>
    <scope>NUCLEOTIDE SEQUENCE [LARGE SCALE GENOMIC DNA]</scope>
    <source>
        <strain evidence="2">USDA 3392</strain>
    </source>
</reference>
<name>A0AB36QZN5_9HYPH</name>
<dbReference type="Proteomes" id="UP000216215">
    <property type="component" value="Unassembled WGS sequence"/>
</dbReference>
<gene>
    <name evidence="1" type="ORF">CIT25_35020</name>
</gene>
<dbReference type="AlphaFoldDB" id="A0AB36QZN5"/>
<comment type="caution">
    <text evidence="1">The sequence shown here is derived from an EMBL/GenBank/DDBJ whole genome shotgun (WGS) entry which is preliminary data.</text>
</comment>
<organism evidence="1 2">
    <name type="scientific">Mesorhizobium mediterraneum</name>
    <dbReference type="NCBI Taxonomy" id="43617"/>
    <lineage>
        <taxon>Bacteria</taxon>
        <taxon>Pseudomonadati</taxon>
        <taxon>Pseudomonadota</taxon>
        <taxon>Alphaproteobacteria</taxon>
        <taxon>Hyphomicrobiales</taxon>
        <taxon>Phyllobacteriaceae</taxon>
        <taxon>Mesorhizobium</taxon>
    </lineage>
</organism>
<protein>
    <submittedName>
        <fullName evidence="1">Uncharacterized protein</fullName>
    </submittedName>
</protein>
<accession>A0AB36QZN5</accession>
<dbReference type="EMBL" id="NPKI01000051">
    <property type="protein sequence ID" value="PAP97801.1"/>
    <property type="molecule type" value="Genomic_DNA"/>
</dbReference>
<evidence type="ECO:0000313" key="1">
    <source>
        <dbReference type="EMBL" id="PAP97801.1"/>
    </source>
</evidence>